<reference evidence="3" key="1">
    <citation type="journal article" date="2021" name="BMC Genomics">
        <title>Chromosome-level genome assembly and manually-curated proteome of model necrotroph Parastagonospora nodorum Sn15 reveals a genome-wide trove of candidate effector homologs, and redundancy of virulence-related functions within an accessory chromosome.</title>
        <authorList>
            <person name="Bertazzoni S."/>
            <person name="Jones D.A.B."/>
            <person name="Phan H.T."/>
            <person name="Tan K.-C."/>
            <person name="Hane J.K."/>
        </authorList>
    </citation>
    <scope>NUCLEOTIDE SEQUENCE [LARGE SCALE GENOMIC DNA]</scope>
    <source>
        <strain evidence="3">SN15 / ATCC MYA-4574 / FGSC 10173)</strain>
    </source>
</reference>
<dbReference type="Proteomes" id="UP000663193">
    <property type="component" value="Chromosome 7"/>
</dbReference>
<organism evidence="2 3">
    <name type="scientific">Phaeosphaeria nodorum (strain SN15 / ATCC MYA-4574 / FGSC 10173)</name>
    <name type="common">Glume blotch fungus</name>
    <name type="synonym">Parastagonospora nodorum</name>
    <dbReference type="NCBI Taxonomy" id="321614"/>
    <lineage>
        <taxon>Eukaryota</taxon>
        <taxon>Fungi</taxon>
        <taxon>Dikarya</taxon>
        <taxon>Ascomycota</taxon>
        <taxon>Pezizomycotina</taxon>
        <taxon>Dothideomycetes</taxon>
        <taxon>Pleosporomycetidae</taxon>
        <taxon>Pleosporales</taxon>
        <taxon>Pleosporineae</taxon>
        <taxon>Phaeosphaeriaceae</taxon>
        <taxon>Parastagonospora</taxon>
    </lineage>
</organism>
<evidence type="ECO:0000313" key="3">
    <source>
        <dbReference type="Proteomes" id="UP000663193"/>
    </source>
</evidence>
<keyword evidence="1" id="KW-0472">Membrane</keyword>
<sequence>MRLIHLVSLCFRVYVSNTLGPFLLALYVICFYYYDLLCLLSRFWPIVSALSASHITIFNLTFFSTSNEVACLCICSSALPGHRVLPVGRLSHSHHVSLLGSLRHFRVGKRQRYCYPPTASERAEGLPWMTQADLQ</sequence>
<keyword evidence="1" id="KW-0812">Transmembrane</keyword>
<dbReference type="EMBL" id="CP069029">
    <property type="protein sequence ID" value="QRC97546.1"/>
    <property type="molecule type" value="Genomic_DNA"/>
</dbReference>
<dbReference type="AlphaFoldDB" id="A0A7U2I2L2"/>
<protein>
    <submittedName>
        <fullName evidence="2">Uncharacterized protein</fullName>
    </submittedName>
</protein>
<accession>A0A7U2I2L2</accession>
<evidence type="ECO:0000256" key="1">
    <source>
        <dbReference type="SAM" id="Phobius"/>
    </source>
</evidence>
<name>A0A7U2I2L2_PHANO</name>
<proteinExistence type="predicted"/>
<feature type="transmembrane region" description="Helical" evidence="1">
    <location>
        <begin position="12"/>
        <end position="34"/>
    </location>
</feature>
<evidence type="ECO:0000313" key="2">
    <source>
        <dbReference type="EMBL" id="QRC97546.1"/>
    </source>
</evidence>
<keyword evidence="3" id="KW-1185">Reference proteome</keyword>
<keyword evidence="1" id="KW-1133">Transmembrane helix</keyword>
<gene>
    <name evidence="2" type="ORF">JI435_410720</name>
</gene>
<dbReference type="VEuPathDB" id="FungiDB:JI435_410720"/>